<protein>
    <submittedName>
        <fullName evidence="2">TIGR02117 family protein</fullName>
    </submittedName>
</protein>
<keyword evidence="1" id="KW-0812">Transmembrane</keyword>
<dbReference type="EMBL" id="CP042476">
    <property type="protein sequence ID" value="QED37610.1"/>
    <property type="molecule type" value="Genomic_DNA"/>
</dbReference>
<name>A0A5B8YI37_9FLAO</name>
<dbReference type="Proteomes" id="UP000321954">
    <property type="component" value="Chromosome"/>
</dbReference>
<keyword evidence="1" id="KW-1133">Transmembrane helix</keyword>
<dbReference type="NCBIfam" id="TIGR02117">
    <property type="entry name" value="chp_urease_rgn"/>
    <property type="match status" value="1"/>
</dbReference>
<organism evidence="2 3">
    <name type="scientific">Antarcticibacterium arcticum</name>
    <dbReference type="NCBI Taxonomy" id="2585771"/>
    <lineage>
        <taxon>Bacteria</taxon>
        <taxon>Pseudomonadati</taxon>
        <taxon>Bacteroidota</taxon>
        <taxon>Flavobacteriia</taxon>
        <taxon>Flavobacteriales</taxon>
        <taxon>Flavobacteriaceae</taxon>
        <taxon>Antarcticibacterium</taxon>
    </lineage>
</organism>
<accession>A0A5B8YI37</accession>
<reference evidence="2 3" key="1">
    <citation type="submission" date="2019-08" db="EMBL/GenBank/DDBJ databases">
        <title>Antarcticibacterium arcticum sp. nov., a bacterium isolated from marine sediment of the Canadian Beaufort Sea.</title>
        <authorList>
            <person name="Lee Y.M."/>
            <person name="Baek K."/>
            <person name="Lee D.-H."/>
            <person name="Shin S.C."/>
            <person name="Jin Y.K."/>
            <person name="Park Y."/>
        </authorList>
    </citation>
    <scope>NUCLEOTIDE SEQUENCE [LARGE SCALE GENOMIC DNA]</scope>
    <source>
        <strain evidence="2 3">PAMC 28998</strain>
    </source>
</reference>
<sequence>MLKAFKYVFDFVAAIVIVIILYIIVGITGSLIPVNTKQPSAEKEFEIFIQSNGVHTDIVMPLKNEILDWRDFVDPSHTRAGNVDFAFVAFGWGDLGFYETTPEWSDLKPGIAFRAMFLDSPAAMHVKFKHYMIEDENSISIMVTEKQYEALVGYILKSFSRDGNGAPLNIPNLHYAGNDTFYQAEGSLTLLKTCNTWTNNALKHAGLPASLWTPFVEGIFYSYSRY</sequence>
<dbReference type="Pfam" id="PF09601">
    <property type="entry name" value="DUF2459"/>
    <property type="match status" value="1"/>
</dbReference>
<dbReference type="OrthoDB" id="211174at2"/>
<gene>
    <name evidence="2" type="ORF">FK178_07670</name>
</gene>
<feature type="transmembrane region" description="Helical" evidence="1">
    <location>
        <begin position="7"/>
        <end position="32"/>
    </location>
</feature>
<evidence type="ECO:0000313" key="3">
    <source>
        <dbReference type="Proteomes" id="UP000321954"/>
    </source>
</evidence>
<keyword evidence="1" id="KW-0472">Membrane</keyword>
<dbReference type="RefSeq" id="WP_146833073.1">
    <property type="nucleotide sequence ID" value="NZ_CP042476.1"/>
</dbReference>
<evidence type="ECO:0000313" key="2">
    <source>
        <dbReference type="EMBL" id="QED37610.1"/>
    </source>
</evidence>
<keyword evidence="3" id="KW-1185">Reference proteome</keyword>
<dbReference type="KEGG" id="anp:FK178_07670"/>
<dbReference type="InterPro" id="IPR011727">
    <property type="entry name" value="CHP02117"/>
</dbReference>
<proteinExistence type="predicted"/>
<dbReference type="AlphaFoldDB" id="A0A5B8YI37"/>
<evidence type="ECO:0000256" key="1">
    <source>
        <dbReference type="SAM" id="Phobius"/>
    </source>
</evidence>